<name>A0A1X1C2T0_9GAMM</name>
<reference evidence="2 3" key="1">
    <citation type="journal article" date="2017" name="Antonie Van Leeuwenhoek">
        <title>Phylogenomic resolution of the bacterial genus Pantoea and its relationship with Erwinia and Tatumella.</title>
        <authorList>
            <person name="Palmer M."/>
            <person name="Steenkamp E.T."/>
            <person name="Coetzee M.P."/>
            <person name="Chan W.Y."/>
            <person name="van Zyl E."/>
            <person name="De Maayer P."/>
            <person name="Coutinho T.A."/>
            <person name="Blom J."/>
            <person name="Smits T.H."/>
            <person name="Duffy B."/>
            <person name="Venter S.N."/>
        </authorList>
    </citation>
    <scope>NUCLEOTIDE SEQUENCE [LARGE SCALE GENOMIC DNA]</scope>
    <source>
        <strain evidence="2 3">LMG 24534</strain>
    </source>
</reference>
<evidence type="ECO:0000256" key="1">
    <source>
        <dbReference type="SAM" id="MobiDB-lite"/>
    </source>
</evidence>
<protein>
    <submittedName>
        <fullName evidence="2">DUF2213 domain-containing protein</fullName>
    </submittedName>
</protein>
<dbReference type="RefSeq" id="WP_094119127.1">
    <property type="nucleotide sequence ID" value="NZ_MLFN01000001.1"/>
</dbReference>
<dbReference type="Pfam" id="PF09979">
    <property type="entry name" value="DUF2213"/>
    <property type="match status" value="1"/>
</dbReference>
<dbReference type="OrthoDB" id="6504138at2"/>
<evidence type="ECO:0000313" key="3">
    <source>
        <dbReference type="Proteomes" id="UP000193933"/>
    </source>
</evidence>
<dbReference type="AlphaFoldDB" id="A0A1X1C2T0"/>
<feature type="region of interest" description="Disordered" evidence="1">
    <location>
        <begin position="347"/>
        <end position="386"/>
    </location>
</feature>
<accession>A0A1X1C2T0</accession>
<keyword evidence="3" id="KW-1185">Reference proteome</keyword>
<sequence>MKLSSIHVKSLAINAANISTETIDGDEHIVIRGVVPVVDDVVMNGGLYPATEINKSYMSIEGNPMPLQHPKIGNEYVSASNPRAVNKFHVGAWAENVRKDGDRVVMDMKINKRYASATENGKRVLTRIEEMQVNSAAEPIHVSTGLLLSREQNKGKSKGKSYSWVARNMRFDHVAILLDEPGAATPDDGVGIFVNADNSTEEVETETVDLTSASNCTQEGLINKTKFFFTNASNFSFDDIQRAICTKLRDGKGSDYYAWPETVWPEKFIYREGEKMFQQKYLIGDDGAAEFVGEPQEVVRKPTEYEIKTNGESNPMKEMIINALQAAGKPTEGKTEAELLDAYNQMTAEKAGTKNETPEEKAAREKKEADDKKAKETATNSEEMPAWAKLLTDQVSALNTQFNANSDKEKGEKRAAVKAKFGLEEAAVNALEGAALDGLYAQCQTSTGLNGSFRQANSNQSFSEMPE</sequence>
<dbReference type="EMBL" id="MLFN01000001">
    <property type="protein sequence ID" value="ORM55973.1"/>
    <property type="molecule type" value="Genomic_DNA"/>
</dbReference>
<feature type="compositionally biased region" description="Basic and acidic residues" evidence="1">
    <location>
        <begin position="351"/>
        <end position="376"/>
    </location>
</feature>
<organism evidence="2 3">
    <name type="scientific">Pantoea conspicua</name>
    <dbReference type="NCBI Taxonomy" id="472705"/>
    <lineage>
        <taxon>Bacteria</taxon>
        <taxon>Pseudomonadati</taxon>
        <taxon>Pseudomonadota</taxon>
        <taxon>Gammaproteobacteria</taxon>
        <taxon>Enterobacterales</taxon>
        <taxon>Erwiniaceae</taxon>
        <taxon>Pantoea</taxon>
    </lineage>
</organism>
<gene>
    <name evidence="2" type="ORF">HA41_00640</name>
</gene>
<dbReference type="Proteomes" id="UP000193933">
    <property type="component" value="Unassembled WGS sequence"/>
</dbReference>
<comment type="caution">
    <text evidence="2">The sequence shown here is derived from an EMBL/GenBank/DDBJ whole genome shotgun (WGS) entry which is preliminary data.</text>
</comment>
<evidence type="ECO:0000313" key="2">
    <source>
        <dbReference type="EMBL" id="ORM55973.1"/>
    </source>
</evidence>
<feature type="region of interest" description="Disordered" evidence="1">
    <location>
        <begin position="448"/>
        <end position="467"/>
    </location>
</feature>
<proteinExistence type="predicted"/>
<dbReference type="InterPro" id="IPR016913">
    <property type="entry name" value="UCP029215"/>
</dbReference>